<sequence length="198" mass="22076">MSTKSGRSHHAASATTTERFSRLPAEIRNGIYSYALTFSEPIEVSKQDIRSRTALLRVCNQIRSEASTIFYKSNDFRVSDIEAQTEDVATFLDLAGKENASCITKLTLSFDMIPKLQTLIDQALIDDSFAPNGFSLRVIKTSREMFETLSHAGVKRKAVMIEKLEVRDVYPDASTNQLLKELGGIFEKSMRIALANSA</sequence>
<gene>
    <name evidence="1" type="ORF">LTR37_013732</name>
</gene>
<proteinExistence type="predicted"/>
<keyword evidence="2" id="KW-1185">Reference proteome</keyword>
<protein>
    <submittedName>
        <fullName evidence="1">Uncharacterized protein</fullName>
    </submittedName>
</protein>
<accession>A0ACC3MX73</accession>
<name>A0ACC3MX73_9PEZI</name>
<dbReference type="Proteomes" id="UP001281147">
    <property type="component" value="Unassembled WGS sequence"/>
</dbReference>
<comment type="caution">
    <text evidence="1">The sequence shown here is derived from an EMBL/GenBank/DDBJ whole genome shotgun (WGS) entry which is preliminary data.</text>
</comment>
<organism evidence="1 2">
    <name type="scientific">Vermiconidia calcicola</name>
    <dbReference type="NCBI Taxonomy" id="1690605"/>
    <lineage>
        <taxon>Eukaryota</taxon>
        <taxon>Fungi</taxon>
        <taxon>Dikarya</taxon>
        <taxon>Ascomycota</taxon>
        <taxon>Pezizomycotina</taxon>
        <taxon>Dothideomycetes</taxon>
        <taxon>Dothideomycetidae</taxon>
        <taxon>Mycosphaerellales</taxon>
        <taxon>Extremaceae</taxon>
        <taxon>Vermiconidia</taxon>
    </lineage>
</organism>
<evidence type="ECO:0000313" key="2">
    <source>
        <dbReference type="Proteomes" id="UP001281147"/>
    </source>
</evidence>
<reference evidence="1" key="1">
    <citation type="submission" date="2023-07" db="EMBL/GenBank/DDBJ databases">
        <title>Black Yeasts Isolated from many extreme environments.</title>
        <authorList>
            <person name="Coleine C."/>
            <person name="Stajich J.E."/>
            <person name="Selbmann L."/>
        </authorList>
    </citation>
    <scope>NUCLEOTIDE SEQUENCE</scope>
    <source>
        <strain evidence="1">CCFEE 5714</strain>
    </source>
</reference>
<dbReference type="EMBL" id="JAUTXU010000137">
    <property type="protein sequence ID" value="KAK3704633.1"/>
    <property type="molecule type" value="Genomic_DNA"/>
</dbReference>
<evidence type="ECO:0000313" key="1">
    <source>
        <dbReference type="EMBL" id="KAK3704633.1"/>
    </source>
</evidence>